<dbReference type="EC" id="5.1.1.7" evidence="3 4"/>
<reference evidence="5 6" key="1">
    <citation type="submission" date="2020-09" db="EMBL/GenBank/DDBJ databases">
        <title>Marinomonas sp. nov., isolated from the cysticercosis algae of Qingdao, China.</title>
        <authorList>
            <person name="Sun X."/>
        </authorList>
    </citation>
    <scope>NUCLEOTIDE SEQUENCE [LARGE SCALE GENOMIC DNA]</scope>
    <source>
        <strain evidence="5 6">SM2066</strain>
    </source>
</reference>
<dbReference type="Pfam" id="PF01678">
    <property type="entry name" value="DAP_epimerase"/>
    <property type="match status" value="2"/>
</dbReference>
<name>A0ABR8NZ78_9GAMM</name>
<evidence type="ECO:0000256" key="2">
    <source>
        <dbReference type="ARBA" id="ARBA00023235"/>
    </source>
</evidence>
<dbReference type="InterPro" id="IPR001653">
    <property type="entry name" value="DAP_epimerase_DapF"/>
</dbReference>
<keyword evidence="2 3" id="KW-0413">Isomerase</keyword>
<dbReference type="GO" id="GO:0008837">
    <property type="term" value="F:diaminopimelate epimerase activity"/>
    <property type="evidence" value="ECO:0007669"/>
    <property type="project" value="UniProtKB-EC"/>
</dbReference>
<dbReference type="PANTHER" id="PTHR31689">
    <property type="entry name" value="DIAMINOPIMELATE EPIMERASE, CHLOROPLASTIC"/>
    <property type="match status" value="1"/>
</dbReference>
<feature type="binding site" evidence="3">
    <location>
        <position position="11"/>
    </location>
    <ligand>
        <name>substrate</name>
    </ligand>
</feature>
<protein>
    <recommendedName>
        <fullName evidence="3 4">Diaminopimelate epimerase</fullName>
        <shortName evidence="3">DAP epimerase</shortName>
        <ecNumber evidence="3 4">5.1.1.7</ecNumber>
    </recommendedName>
    <alternativeName>
        <fullName evidence="3">PLP-independent amino acid racemase</fullName>
    </alternativeName>
</protein>
<comment type="caution">
    <text evidence="5">The sequence shown here is derived from an EMBL/GenBank/DDBJ whole genome shotgun (WGS) entry which is preliminary data.</text>
</comment>
<accession>A0ABR8NZ78</accession>
<comment type="caution">
    <text evidence="3">Lacks conserved residue(s) required for the propagation of feature annotation.</text>
</comment>
<feature type="binding site" evidence="3">
    <location>
        <position position="187"/>
    </location>
    <ligand>
        <name>substrate</name>
    </ligand>
</feature>
<feature type="binding site" evidence="3">
    <location>
        <begin position="205"/>
        <end position="206"/>
    </location>
    <ligand>
        <name>substrate</name>
    </ligand>
</feature>
<organism evidence="5 6">
    <name type="scientific">Marinomonas colpomeniae</name>
    <dbReference type="NCBI Taxonomy" id="2774408"/>
    <lineage>
        <taxon>Bacteria</taxon>
        <taxon>Pseudomonadati</taxon>
        <taxon>Pseudomonadota</taxon>
        <taxon>Gammaproteobacteria</taxon>
        <taxon>Oceanospirillales</taxon>
        <taxon>Oceanospirillaceae</taxon>
        <taxon>Marinomonas</taxon>
    </lineage>
</organism>
<evidence type="ECO:0000313" key="6">
    <source>
        <dbReference type="Proteomes" id="UP000604161"/>
    </source>
</evidence>
<feature type="binding site" evidence="3">
    <location>
        <begin position="215"/>
        <end position="216"/>
    </location>
    <ligand>
        <name>substrate</name>
    </ligand>
</feature>
<keyword evidence="6" id="KW-1185">Reference proteome</keyword>
<sequence length="276" mass="30469">MKFSKYHALGNDYIVIDPKDLNEKLSEDKIKVICDRHFGIGSDGILYGPEESKSCDFSLRIFNPDSSEAEKSGNGLRIFSRYLWDQSLVSYDEFTIQTKGGVVTSTIGEKGLSVSVGMGKVRFTHESMGEPEVTSAIMNVKGLEFTYYLANVGNPHCVILLDDINPNFAKEFGSIIENDSRFINRTNIQFVQIIDKSSIQIEIWERGAGYTLASGSSSTAAASVAYALGLCHSNINVYMPGGMINIKLDKQFFATMTGDVRKICDGEISREALVSF</sequence>
<feature type="binding site" evidence="3">
    <location>
        <position position="154"/>
    </location>
    <ligand>
        <name>substrate</name>
    </ligand>
</feature>
<dbReference type="EMBL" id="JACYFC010000003">
    <property type="protein sequence ID" value="MBD5771353.1"/>
    <property type="molecule type" value="Genomic_DNA"/>
</dbReference>
<comment type="function">
    <text evidence="3">Catalyzes the stereoinversion of LL-2,6-diaminopimelate (L,L-DAP) to meso-diaminopimelate (meso-DAP), a precursor of L-lysine and an essential component of the bacterial peptidoglycan.</text>
</comment>
<dbReference type="Gene3D" id="3.10.310.10">
    <property type="entry name" value="Diaminopimelate Epimerase, Chain A, domain 1"/>
    <property type="match status" value="2"/>
</dbReference>
<evidence type="ECO:0000313" key="5">
    <source>
        <dbReference type="EMBL" id="MBD5771353.1"/>
    </source>
</evidence>
<comment type="similarity">
    <text evidence="1 3">Belongs to the diaminopimelate epimerase family.</text>
</comment>
<dbReference type="HAMAP" id="MF_00197">
    <property type="entry name" value="DAP_epimerase"/>
    <property type="match status" value="1"/>
</dbReference>
<dbReference type="NCBIfam" id="TIGR00652">
    <property type="entry name" value="DapF"/>
    <property type="match status" value="1"/>
</dbReference>
<evidence type="ECO:0000256" key="3">
    <source>
        <dbReference type="HAMAP-Rule" id="MF_00197"/>
    </source>
</evidence>
<dbReference type="RefSeq" id="WP_191594738.1">
    <property type="nucleotide sequence ID" value="NZ_JACYFC010000003.1"/>
</dbReference>
<feature type="site" description="Could be important to modulate the pK values of the two catalytic cysteine residues" evidence="3">
    <location>
        <position position="205"/>
    </location>
</feature>
<comment type="pathway">
    <text evidence="3">Amino-acid biosynthesis; L-lysine biosynthesis via DAP pathway; DL-2,6-diaminopimelate from LL-2,6-diaminopimelate: step 1/1.</text>
</comment>
<comment type="subcellular location">
    <subcellularLocation>
        <location evidence="3">Cytoplasm</location>
    </subcellularLocation>
</comment>
<evidence type="ECO:0000256" key="4">
    <source>
        <dbReference type="NCBIfam" id="TIGR00652"/>
    </source>
</evidence>
<keyword evidence="3" id="KW-0457">Lysine biosynthesis</keyword>
<dbReference type="SUPFAM" id="SSF54506">
    <property type="entry name" value="Diaminopimelate epimerase-like"/>
    <property type="match status" value="2"/>
</dbReference>
<keyword evidence="3" id="KW-0028">Amino-acid biosynthesis</keyword>
<gene>
    <name evidence="3" type="primary">dapF</name>
    <name evidence="5" type="ORF">IF202_09855</name>
</gene>
<evidence type="ECO:0000256" key="1">
    <source>
        <dbReference type="ARBA" id="ARBA00010219"/>
    </source>
</evidence>
<feature type="binding site" evidence="3">
    <location>
        <begin position="73"/>
        <end position="74"/>
    </location>
    <ligand>
        <name>substrate</name>
    </ligand>
</feature>
<dbReference type="Proteomes" id="UP000604161">
    <property type="component" value="Unassembled WGS sequence"/>
</dbReference>
<dbReference type="PANTHER" id="PTHR31689:SF0">
    <property type="entry name" value="DIAMINOPIMELATE EPIMERASE"/>
    <property type="match status" value="1"/>
</dbReference>
<feature type="binding site" evidence="3">
    <location>
        <position position="63"/>
    </location>
    <ligand>
        <name>substrate</name>
    </ligand>
</feature>
<feature type="site" description="Could be important to modulate the pK values of the two catalytic cysteine residues" evidence="3">
    <location>
        <position position="156"/>
    </location>
</feature>
<proteinExistence type="inferred from homology"/>
<comment type="subunit">
    <text evidence="3">Homodimer.</text>
</comment>
<keyword evidence="3" id="KW-0963">Cytoplasm</keyword>
<comment type="catalytic activity">
    <reaction evidence="3">
        <text>(2S,6S)-2,6-diaminopimelate = meso-2,6-diaminopimelate</text>
        <dbReference type="Rhea" id="RHEA:15393"/>
        <dbReference type="ChEBI" id="CHEBI:57609"/>
        <dbReference type="ChEBI" id="CHEBI:57791"/>
        <dbReference type="EC" id="5.1.1.7"/>
    </reaction>
</comment>